<dbReference type="EMBL" id="VIEB01000775">
    <property type="protein sequence ID" value="TQD81180.1"/>
    <property type="molecule type" value="Genomic_DNA"/>
</dbReference>
<protein>
    <submittedName>
        <fullName evidence="1">Uncharacterized protein</fullName>
    </submittedName>
</protein>
<proteinExistence type="predicted"/>
<keyword evidence="2" id="KW-1185">Reference proteome</keyword>
<accession>A0A540L3X4</accession>
<gene>
    <name evidence="1" type="ORF">C1H46_033209</name>
</gene>
<organism evidence="1 2">
    <name type="scientific">Malus baccata</name>
    <name type="common">Siberian crab apple</name>
    <name type="synonym">Pyrus baccata</name>
    <dbReference type="NCBI Taxonomy" id="106549"/>
    <lineage>
        <taxon>Eukaryota</taxon>
        <taxon>Viridiplantae</taxon>
        <taxon>Streptophyta</taxon>
        <taxon>Embryophyta</taxon>
        <taxon>Tracheophyta</taxon>
        <taxon>Spermatophyta</taxon>
        <taxon>Magnoliopsida</taxon>
        <taxon>eudicotyledons</taxon>
        <taxon>Gunneridae</taxon>
        <taxon>Pentapetalae</taxon>
        <taxon>rosids</taxon>
        <taxon>fabids</taxon>
        <taxon>Rosales</taxon>
        <taxon>Rosaceae</taxon>
        <taxon>Amygdaloideae</taxon>
        <taxon>Maleae</taxon>
        <taxon>Malus</taxon>
    </lineage>
</organism>
<reference evidence="1 2" key="1">
    <citation type="journal article" date="2019" name="G3 (Bethesda)">
        <title>Sequencing of a Wild Apple (Malus baccata) Genome Unravels the Differences Between Cultivated and Wild Apple Species Regarding Disease Resistance and Cold Tolerance.</title>
        <authorList>
            <person name="Chen X."/>
        </authorList>
    </citation>
    <scope>NUCLEOTIDE SEQUENCE [LARGE SCALE GENOMIC DNA]</scope>
    <source>
        <strain evidence="2">cv. Shandingzi</strain>
        <tissue evidence="1">Leaves</tissue>
    </source>
</reference>
<evidence type="ECO:0000313" key="2">
    <source>
        <dbReference type="Proteomes" id="UP000315295"/>
    </source>
</evidence>
<evidence type="ECO:0000313" key="1">
    <source>
        <dbReference type="EMBL" id="TQD81180.1"/>
    </source>
</evidence>
<sequence>MGTRLIVRKLETLGRGGMGRVREEEESEEAIAEKKIKIAIPLNPGRKGRIDGVKNIAITVLKKCGRALTGAIDDGNKLPVAKQGQHS</sequence>
<name>A0A540L3X4_MALBA</name>
<dbReference type="AlphaFoldDB" id="A0A540L3X4"/>
<dbReference type="Proteomes" id="UP000315295">
    <property type="component" value="Unassembled WGS sequence"/>
</dbReference>
<comment type="caution">
    <text evidence="1">The sequence shown here is derived from an EMBL/GenBank/DDBJ whole genome shotgun (WGS) entry which is preliminary data.</text>
</comment>